<reference evidence="2 3" key="1">
    <citation type="submission" date="2016-05" db="EMBL/GenBank/DDBJ databases">
        <title>A degradative enzymes factory behind the ericoid mycorrhizal symbiosis.</title>
        <authorList>
            <consortium name="DOE Joint Genome Institute"/>
            <person name="Martino E."/>
            <person name="Morin E."/>
            <person name="Grelet G."/>
            <person name="Kuo A."/>
            <person name="Kohler A."/>
            <person name="Daghino S."/>
            <person name="Barry K."/>
            <person name="Choi C."/>
            <person name="Cichocki N."/>
            <person name="Clum A."/>
            <person name="Copeland A."/>
            <person name="Hainaut M."/>
            <person name="Haridas S."/>
            <person name="Labutti K."/>
            <person name="Lindquist E."/>
            <person name="Lipzen A."/>
            <person name="Khouja H.-R."/>
            <person name="Murat C."/>
            <person name="Ohm R."/>
            <person name="Olson A."/>
            <person name="Spatafora J."/>
            <person name="Veneault-Fourrey C."/>
            <person name="Henrissat B."/>
            <person name="Grigoriev I."/>
            <person name="Martin F."/>
            <person name="Perotto S."/>
        </authorList>
    </citation>
    <scope>NUCLEOTIDE SEQUENCE [LARGE SCALE GENOMIC DNA]</scope>
    <source>
        <strain evidence="2 3">UAMH 7357</strain>
    </source>
</reference>
<dbReference type="EMBL" id="KZ613489">
    <property type="protein sequence ID" value="PMD19386.1"/>
    <property type="molecule type" value="Genomic_DNA"/>
</dbReference>
<accession>A0A2J6PZQ5</accession>
<sequence>MQRAFLPRHSLKKLNPSHIHPPSLSHHLHSEPQPLLSTSHLHPPSLRLFSTQQPSKPGSPPPDPSFGGASFKDLGANRTVKIIVYSFLGTAATLESVAWTKFLWAKFGPAPKEGGEGEA</sequence>
<organism evidence="2 3">
    <name type="scientific">Hyaloscypha hepaticicola</name>
    <dbReference type="NCBI Taxonomy" id="2082293"/>
    <lineage>
        <taxon>Eukaryota</taxon>
        <taxon>Fungi</taxon>
        <taxon>Dikarya</taxon>
        <taxon>Ascomycota</taxon>
        <taxon>Pezizomycotina</taxon>
        <taxon>Leotiomycetes</taxon>
        <taxon>Helotiales</taxon>
        <taxon>Hyaloscyphaceae</taxon>
        <taxon>Hyaloscypha</taxon>
    </lineage>
</organism>
<evidence type="ECO:0000256" key="1">
    <source>
        <dbReference type="SAM" id="MobiDB-lite"/>
    </source>
</evidence>
<dbReference type="Proteomes" id="UP000235672">
    <property type="component" value="Unassembled WGS sequence"/>
</dbReference>
<feature type="region of interest" description="Disordered" evidence="1">
    <location>
        <begin position="1"/>
        <end position="71"/>
    </location>
</feature>
<dbReference type="AlphaFoldDB" id="A0A2J6PZQ5"/>
<proteinExistence type="predicted"/>
<evidence type="ECO:0000313" key="2">
    <source>
        <dbReference type="EMBL" id="PMD19386.1"/>
    </source>
</evidence>
<evidence type="ECO:0000313" key="3">
    <source>
        <dbReference type="Proteomes" id="UP000235672"/>
    </source>
</evidence>
<name>A0A2J6PZQ5_9HELO</name>
<keyword evidence="3" id="KW-1185">Reference proteome</keyword>
<dbReference type="OrthoDB" id="5231661at2759"/>
<feature type="compositionally biased region" description="Low complexity" evidence="1">
    <location>
        <begin position="14"/>
        <end position="48"/>
    </location>
</feature>
<gene>
    <name evidence="2" type="ORF">NA56DRAFT_705555</name>
</gene>
<protein>
    <submittedName>
        <fullName evidence="2">Uncharacterized protein</fullName>
    </submittedName>
</protein>